<name>A0ABP6UM78_9FLAO</name>
<dbReference type="Proteomes" id="UP001500459">
    <property type="component" value="Unassembled WGS sequence"/>
</dbReference>
<comment type="caution">
    <text evidence="6">The sequence shown here is derived from an EMBL/GenBank/DDBJ whole genome shotgun (WGS) entry which is preliminary data.</text>
</comment>
<dbReference type="InterPro" id="IPR052950">
    <property type="entry name" value="CISD"/>
</dbReference>
<keyword evidence="4" id="KW-0411">Iron-sulfur</keyword>
<evidence type="ECO:0000256" key="4">
    <source>
        <dbReference type="ARBA" id="ARBA00023014"/>
    </source>
</evidence>
<dbReference type="Pfam" id="PF09360">
    <property type="entry name" value="zf-CDGSH"/>
    <property type="match status" value="2"/>
</dbReference>
<evidence type="ECO:0000256" key="2">
    <source>
        <dbReference type="ARBA" id="ARBA00022723"/>
    </source>
</evidence>
<sequence length="91" mass="10131">MIFNNLEYTKSKVMDNNIRGGDAPIACQLEANKNYAWCSCGHSKDQPFCDGTHRKEGGTPPKIFTVEENQKAYICSCKLTKNPPFCDGSHS</sequence>
<evidence type="ECO:0000313" key="6">
    <source>
        <dbReference type="EMBL" id="GAA3509910.1"/>
    </source>
</evidence>
<feature type="domain" description="Iron-binding zinc finger CDGSH type" evidence="5">
    <location>
        <begin position="61"/>
        <end position="91"/>
    </location>
</feature>
<dbReference type="SMART" id="SM00704">
    <property type="entry name" value="ZnF_CDGSH"/>
    <property type="match status" value="2"/>
</dbReference>
<evidence type="ECO:0000256" key="1">
    <source>
        <dbReference type="ARBA" id="ARBA00022714"/>
    </source>
</evidence>
<dbReference type="PANTHER" id="PTHR46491">
    <property type="entry name" value="CDGSH IRON SULFUR DOMAIN PROTEIN HOMOLOG"/>
    <property type="match status" value="1"/>
</dbReference>
<organism evidence="6 7">
    <name type="scientific">Aquimarina addita</name>
    <dbReference type="NCBI Taxonomy" id="870485"/>
    <lineage>
        <taxon>Bacteria</taxon>
        <taxon>Pseudomonadati</taxon>
        <taxon>Bacteroidota</taxon>
        <taxon>Flavobacteriia</taxon>
        <taxon>Flavobacteriales</taxon>
        <taxon>Flavobacteriaceae</taxon>
        <taxon>Aquimarina</taxon>
    </lineage>
</organism>
<evidence type="ECO:0000313" key="7">
    <source>
        <dbReference type="Proteomes" id="UP001500459"/>
    </source>
</evidence>
<evidence type="ECO:0000259" key="5">
    <source>
        <dbReference type="SMART" id="SM00704"/>
    </source>
</evidence>
<dbReference type="InterPro" id="IPR042216">
    <property type="entry name" value="MitoNEET_CISD"/>
</dbReference>
<accession>A0ABP6UM78</accession>
<dbReference type="EMBL" id="BAABCW010000008">
    <property type="protein sequence ID" value="GAA3509910.1"/>
    <property type="molecule type" value="Genomic_DNA"/>
</dbReference>
<dbReference type="InterPro" id="IPR018967">
    <property type="entry name" value="FeS-contain_CDGSH-typ"/>
</dbReference>
<dbReference type="PANTHER" id="PTHR46491:SF3">
    <property type="entry name" value="CDGSH IRON-SULFUR DOMAIN-CONTAINING PROTEIN 3, MITOCHONDRIAL"/>
    <property type="match status" value="1"/>
</dbReference>
<keyword evidence="1" id="KW-0001">2Fe-2S</keyword>
<keyword evidence="2" id="KW-0479">Metal-binding</keyword>
<proteinExistence type="predicted"/>
<feature type="domain" description="Iron-binding zinc finger CDGSH type" evidence="5">
    <location>
        <begin position="22"/>
        <end position="59"/>
    </location>
</feature>
<gene>
    <name evidence="6" type="ORF">GCM10022393_23600</name>
</gene>
<protein>
    <recommendedName>
        <fullName evidence="5">Iron-binding zinc finger CDGSH type domain-containing protein</fullName>
    </recommendedName>
</protein>
<reference evidence="7" key="1">
    <citation type="journal article" date="2019" name="Int. J. Syst. Evol. Microbiol.">
        <title>The Global Catalogue of Microorganisms (GCM) 10K type strain sequencing project: providing services to taxonomists for standard genome sequencing and annotation.</title>
        <authorList>
            <consortium name="The Broad Institute Genomics Platform"/>
            <consortium name="The Broad Institute Genome Sequencing Center for Infectious Disease"/>
            <person name="Wu L."/>
            <person name="Ma J."/>
        </authorList>
    </citation>
    <scope>NUCLEOTIDE SEQUENCE [LARGE SCALE GENOMIC DNA]</scope>
    <source>
        <strain evidence="7">JCM 17106</strain>
    </source>
</reference>
<keyword evidence="7" id="KW-1185">Reference proteome</keyword>
<evidence type="ECO:0000256" key="3">
    <source>
        <dbReference type="ARBA" id="ARBA00023004"/>
    </source>
</evidence>
<keyword evidence="3" id="KW-0408">Iron</keyword>
<dbReference type="Gene3D" id="3.40.5.90">
    <property type="entry name" value="CDGSH iron-sulfur domain, mitoNEET-type"/>
    <property type="match status" value="2"/>
</dbReference>